<evidence type="ECO:0000259" key="2">
    <source>
        <dbReference type="PROSITE" id="PS51123"/>
    </source>
</evidence>
<dbReference type="InterPro" id="IPR006665">
    <property type="entry name" value="OmpA-like"/>
</dbReference>
<organism evidence="3 4">
    <name type="scientific">Chryseosolibacter indicus</name>
    <dbReference type="NCBI Taxonomy" id="2782351"/>
    <lineage>
        <taxon>Bacteria</taxon>
        <taxon>Pseudomonadati</taxon>
        <taxon>Bacteroidota</taxon>
        <taxon>Cytophagia</taxon>
        <taxon>Cytophagales</taxon>
        <taxon>Chryseotaleaceae</taxon>
        <taxon>Chryseosolibacter</taxon>
    </lineage>
</organism>
<dbReference type="PANTHER" id="PTHR30329">
    <property type="entry name" value="STATOR ELEMENT OF FLAGELLAR MOTOR COMPLEX"/>
    <property type="match status" value="1"/>
</dbReference>
<evidence type="ECO:0000256" key="1">
    <source>
        <dbReference type="PROSITE-ProRule" id="PRU00473"/>
    </source>
</evidence>
<dbReference type="InterPro" id="IPR036737">
    <property type="entry name" value="OmpA-like_sf"/>
</dbReference>
<comment type="caution">
    <text evidence="3">The sequence shown here is derived from an EMBL/GenBank/DDBJ whole genome shotgun (WGS) entry which is preliminary data.</text>
</comment>
<sequence>MNYKFSTSSMGRVQKLSYREVTNTRMKGGRLRQVVVFVLSIVIGILLSVSVNAQHVYHKQKARFYKSKFKKQINHYTRACSILEQKRTNKSNNTVRSSSTNNQGKHLVDETIIPKAKPTTVAKVKDRPSEKTLNKLHDQEDKVLKENKLPAPTSKEHEIIREMVAQKLKEKKDNEPIELAPLYFNFDQDEFSVVDMNPFLIAVEYALQGRTILIEGHTDSNGGSDYNVKLSIKRVQKIRDLMHDMGVPDERISVVGYGEEIAQHANNTSQGRQLNRRVDFKAF</sequence>
<dbReference type="EMBL" id="JAHESD010000040">
    <property type="protein sequence ID" value="MBT1704838.1"/>
    <property type="molecule type" value="Genomic_DNA"/>
</dbReference>
<dbReference type="Proteomes" id="UP000772618">
    <property type="component" value="Unassembled WGS sequence"/>
</dbReference>
<dbReference type="InterPro" id="IPR050330">
    <property type="entry name" value="Bact_OuterMem_StrucFunc"/>
</dbReference>
<dbReference type="CDD" id="cd07185">
    <property type="entry name" value="OmpA_C-like"/>
    <property type="match status" value="1"/>
</dbReference>
<reference evidence="3 4" key="1">
    <citation type="submission" date="2021-05" db="EMBL/GenBank/DDBJ databases">
        <title>A Polyphasic approach of four new species of the genus Ohtaekwangia: Ohtaekwangia histidinii sp. nov., Ohtaekwangia cretensis sp. nov., Ohtaekwangia indiensis sp. nov., Ohtaekwangia reichenbachii sp. nov. from diverse environment.</title>
        <authorList>
            <person name="Octaviana S."/>
        </authorList>
    </citation>
    <scope>NUCLEOTIDE SEQUENCE [LARGE SCALE GENOMIC DNA]</scope>
    <source>
        <strain evidence="3 4">PWU20</strain>
    </source>
</reference>
<dbReference type="SUPFAM" id="SSF103088">
    <property type="entry name" value="OmpA-like"/>
    <property type="match status" value="1"/>
</dbReference>
<keyword evidence="1" id="KW-0472">Membrane</keyword>
<dbReference type="Gene3D" id="3.30.1330.60">
    <property type="entry name" value="OmpA-like domain"/>
    <property type="match status" value="1"/>
</dbReference>
<dbReference type="PANTHER" id="PTHR30329:SF21">
    <property type="entry name" value="LIPOPROTEIN YIAD-RELATED"/>
    <property type="match status" value="1"/>
</dbReference>
<proteinExistence type="predicted"/>
<gene>
    <name evidence="3" type="ORF">KK060_16200</name>
</gene>
<dbReference type="Pfam" id="PF00691">
    <property type="entry name" value="OmpA"/>
    <property type="match status" value="1"/>
</dbReference>
<keyword evidence="4" id="KW-1185">Reference proteome</keyword>
<feature type="domain" description="OmpA-like" evidence="2">
    <location>
        <begin position="171"/>
        <end position="283"/>
    </location>
</feature>
<dbReference type="PROSITE" id="PS51123">
    <property type="entry name" value="OMPA_2"/>
    <property type="match status" value="1"/>
</dbReference>
<accession>A0ABS5VTU7</accession>
<name>A0ABS5VTU7_9BACT</name>
<protein>
    <submittedName>
        <fullName evidence="3">OmpA family protein</fullName>
    </submittedName>
</protein>
<evidence type="ECO:0000313" key="3">
    <source>
        <dbReference type="EMBL" id="MBT1704838.1"/>
    </source>
</evidence>
<evidence type="ECO:0000313" key="4">
    <source>
        <dbReference type="Proteomes" id="UP000772618"/>
    </source>
</evidence>